<dbReference type="RefSeq" id="WP_052570941.1">
    <property type="nucleotide sequence ID" value="NZ_CP009498.1"/>
</dbReference>
<dbReference type="FunFam" id="3.30.420.10:FF:000045">
    <property type="entry name" value="3'-5' exonuclease DinG"/>
    <property type="match status" value="1"/>
</dbReference>
<gene>
    <name evidence="4" type="primary">dnaQ</name>
    <name evidence="4" type="ORF">Epro_1014</name>
</gene>
<dbReference type="InterPro" id="IPR013520">
    <property type="entry name" value="Ribonucl_H"/>
</dbReference>
<dbReference type="Pfam" id="PF00929">
    <property type="entry name" value="RNase_T"/>
    <property type="match status" value="1"/>
</dbReference>
<dbReference type="PANTHER" id="PTHR30231">
    <property type="entry name" value="DNA POLYMERASE III SUBUNIT EPSILON"/>
    <property type="match status" value="1"/>
</dbReference>
<dbReference type="AlphaFoldDB" id="A0A0G3WJ86"/>
<comment type="function">
    <text evidence="1">DNA polymerase III is a complex, multichain enzyme responsible for most of the replicative synthesis in bacteria. The epsilon subunit contain the editing function and is a proofreading 3'-5' exonuclease.</text>
</comment>
<keyword evidence="5" id="KW-1185">Reference proteome</keyword>
<evidence type="ECO:0000256" key="1">
    <source>
        <dbReference type="ARBA" id="ARBA00025483"/>
    </source>
</evidence>
<dbReference type="EMBL" id="CP009498">
    <property type="protein sequence ID" value="AKL98393.1"/>
    <property type="molecule type" value="Genomic_DNA"/>
</dbReference>
<dbReference type="GO" id="GO:0003677">
    <property type="term" value="F:DNA binding"/>
    <property type="evidence" value="ECO:0007669"/>
    <property type="project" value="InterPro"/>
</dbReference>
<organism evidence="4 5">
    <name type="scientific">Endomicrobium proavitum</name>
    <dbReference type="NCBI Taxonomy" id="1408281"/>
    <lineage>
        <taxon>Bacteria</taxon>
        <taxon>Pseudomonadati</taxon>
        <taxon>Elusimicrobiota</taxon>
        <taxon>Endomicrobiia</taxon>
        <taxon>Endomicrobiales</taxon>
        <taxon>Endomicrobiaceae</taxon>
        <taxon>Endomicrobium</taxon>
    </lineage>
</organism>
<dbReference type="KEGG" id="epo:Epro_1014"/>
<evidence type="ECO:0000259" key="3">
    <source>
        <dbReference type="SMART" id="SM00479"/>
    </source>
</evidence>
<dbReference type="GO" id="GO:0008408">
    <property type="term" value="F:3'-5' exonuclease activity"/>
    <property type="evidence" value="ECO:0007669"/>
    <property type="project" value="TreeGrafter"/>
</dbReference>
<dbReference type="PANTHER" id="PTHR30231:SF41">
    <property type="entry name" value="DNA POLYMERASE III SUBUNIT EPSILON"/>
    <property type="match status" value="1"/>
</dbReference>
<dbReference type="Proteomes" id="UP000035337">
    <property type="component" value="Chromosome"/>
</dbReference>
<evidence type="ECO:0000313" key="4">
    <source>
        <dbReference type="EMBL" id="AKL98393.1"/>
    </source>
</evidence>
<protein>
    <submittedName>
        <fullName evidence="4">DNA polymerase III epsilon subunit</fullName>
    </submittedName>
</protein>
<comment type="subunit">
    <text evidence="2">DNA polymerase III contains a core (composed of alpha, epsilon and theta chains) that associates with a tau subunit. This core dimerizes to form the POLIII' complex. PolIII' associates with the gamma complex (composed of gamma, delta, delta', psi and chi chains) and with the beta chain to form the complete DNA polymerase III complex.</text>
</comment>
<reference evidence="4 5" key="1">
    <citation type="submission" date="2014-09" db="EMBL/GenBank/DDBJ databases">
        <title>Complete genome sequence of Endomicrobium proavitum.</title>
        <authorList>
            <person name="Zheng H."/>
        </authorList>
    </citation>
    <scope>NUCLEOTIDE SEQUENCE [LARGE SCALE GENOMIC DNA]</scope>
    <source>
        <strain evidence="4 5">Rsa215</strain>
    </source>
</reference>
<dbReference type="InterPro" id="IPR012337">
    <property type="entry name" value="RNaseH-like_sf"/>
</dbReference>
<evidence type="ECO:0000313" key="5">
    <source>
        <dbReference type="Proteomes" id="UP000035337"/>
    </source>
</evidence>
<dbReference type="GO" id="GO:0005829">
    <property type="term" value="C:cytosol"/>
    <property type="evidence" value="ECO:0007669"/>
    <property type="project" value="TreeGrafter"/>
</dbReference>
<dbReference type="STRING" id="1408281.Epro_1014"/>
<proteinExistence type="predicted"/>
<dbReference type="InterPro" id="IPR006054">
    <property type="entry name" value="DnaQ"/>
</dbReference>
<name>A0A0G3WJ86_9BACT</name>
<dbReference type="GO" id="GO:0003887">
    <property type="term" value="F:DNA-directed DNA polymerase activity"/>
    <property type="evidence" value="ECO:0007669"/>
    <property type="project" value="InterPro"/>
</dbReference>
<dbReference type="Gene3D" id="3.30.420.10">
    <property type="entry name" value="Ribonuclease H-like superfamily/Ribonuclease H"/>
    <property type="match status" value="1"/>
</dbReference>
<dbReference type="InterPro" id="IPR036397">
    <property type="entry name" value="RNaseH_sf"/>
</dbReference>
<feature type="domain" description="Exonuclease" evidence="3">
    <location>
        <begin position="16"/>
        <end position="181"/>
    </location>
</feature>
<dbReference type="SMART" id="SM00479">
    <property type="entry name" value="EXOIII"/>
    <property type="match status" value="1"/>
</dbReference>
<dbReference type="OrthoDB" id="9803913at2"/>
<dbReference type="GO" id="GO:0045004">
    <property type="term" value="P:DNA replication proofreading"/>
    <property type="evidence" value="ECO:0007669"/>
    <property type="project" value="TreeGrafter"/>
</dbReference>
<dbReference type="CDD" id="cd06127">
    <property type="entry name" value="DEDDh"/>
    <property type="match status" value="1"/>
</dbReference>
<accession>A0A0G3WJ86</accession>
<evidence type="ECO:0000256" key="2">
    <source>
        <dbReference type="ARBA" id="ARBA00026073"/>
    </source>
</evidence>
<dbReference type="SUPFAM" id="SSF53098">
    <property type="entry name" value="Ribonuclease H-like"/>
    <property type="match status" value="1"/>
</dbReference>
<sequence length="195" mass="21647">MNTEKIKTLYTNSPDDLVFLDIETTGLDHARGAKIVEIAMLKVKNASEEKFETLINPGCAISLESSKIHTIYDDMVKDAPLFSAVAKDVAAFIGSSIVVCHNAQFDLSFVNKELIESGVPAQKMYFIDTLKLARQYFSFDSNVLGNIAAAIGVEVDIKHRAMADVLTMHSVAKYIFKNMYRKGIDLIEPSVFECK</sequence>
<dbReference type="NCBIfam" id="TIGR00573">
    <property type="entry name" value="dnaq"/>
    <property type="match status" value="1"/>
</dbReference>